<keyword evidence="1" id="KW-0500">Molybdenum</keyword>
<comment type="catalytic activity">
    <reaction evidence="1">
        <text>adenylyl-molybdopterin + molybdate = Mo-molybdopterin + AMP + H(+)</text>
        <dbReference type="Rhea" id="RHEA:35047"/>
        <dbReference type="ChEBI" id="CHEBI:15378"/>
        <dbReference type="ChEBI" id="CHEBI:36264"/>
        <dbReference type="ChEBI" id="CHEBI:62727"/>
        <dbReference type="ChEBI" id="CHEBI:71302"/>
        <dbReference type="ChEBI" id="CHEBI:456215"/>
    </reaction>
</comment>
<evidence type="ECO:0000313" key="4">
    <source>
        <dbReference type="Proteomes" id="UP000674425"/>
    </source>
</evidence>
<evidence type="ECO:0000313" key="3">
    <source>
        <dbReference type="EMBL" id="CAE6871624.1"/>
    </source>
</evidence>
<feature type="domain" description="MoeA N-terminal and linker" evidence="2">
    <location>
        <begin position="19"/>
        <end position="173"/>
    </location>
</feature>
<keyword evidence="1" id="KW-0479">Metal-binding</keyword>
<sequence>MDHLTSTPCEGNPLVFDVAQQRVLSFGNSIVGVESIPIAECATRVLAEDVVAIRDYPAEDNSAMDGYACRFADVIRLGKLSVQQRCAAGTLPAPLVPGKATRVSTGSLIPEGADVVIMQEHAVEHQGVVRVSREVMSDQNIRRRGEDIKRGDALLDRGTLLRPADVGVLATQGISNVRVRKRLRAGILTSGDEVMQAGGSINRAPRVRQLKPIFGAV</sequence>
<dbReference type="EMBL" id="CAJNAU010000284">
    <property type="protein sequence ID" value="CAE6871624.1"/>
    <property type="molecule type" value="Genomic_DNA"/>
</dbReference>
<gene>
    <name evidence="3" type="primary">moeA_3</name>
    <name evidence="3" type="ORF">R69658_08187</name>
</gene>
<dbReference type="RefSeq" id="WP_200623317.1">
    <property type="nucleotide sequence ID" value="NZ_CAJNAU010000284.1"/>
</dbReference>
<comment type="caution">
    <text evidence="3">The sequence shown here is derived from an EMBL/GenBank/DDBJ whole genome shotgun (WGS) entry which is preliminary data.</text>
</comment>
<proteinExistence type="inferred from homology"/>
<dbReference type="SUPFAM" id="SSF63882">
    <property type="entry name" value="MoeA N-terminal region -like"/>
    <property type="match status" value="1"/>
</dbReference>
<dbReference type="GO" id="GO:0061599">
    <property type="term" value="F:molybdopterin molybdotransferase activity"/>
    <property type="evidence" value="ECO:0007669"/>
    <property type="project" value="UniProtKB-EC"/>
</dbReference>
<dbReference type="Gene3D" id="2.170.190.11">
    <property type="entry name" value="Molybdopterin biosynthesis moea protein, domain 3"/>
    <property type="match status" value="1"/>
</dbReference>
<comment type="similarity">
    <text evidence="1">Belongs to the MoeA family.</text>
</comment>
<dbReference type="PANTHER" id="PTHR10192:SF5">
    <property type="entry name" value="GEPHYRIN"/>
    <property type="match status" value="1"/>
</dbReference>
<dbReference type="PANTHER" id="PTHR10192">
    <property type="entry name" value="MOLYBDOPTERIN BIOSYNTHESIS PROTEIN"/>
    <property type="match status" value="1"/>
</dbReference>
<reference evidence="3 4" key="1">
    <citation type="submission" date="2021-02" db="EMBL/GenBank/DDBJ databases">
        <authorList>
            <person name="Vanwijnsberghe S."/>
        </authorList>
    </citation>
    <scope>NUCLEOTIDE SEQUENCE [LARGE SCALE GENOMIC DNA]</scope>
    <source>
        <strain evidence="3 4">R-69658</strain>
    </source>
</reference>
<organism evidence="3 4">
    <name type="scientific">Paraburkholderia aspalathi</name>
    <dbReference type="NCBI Taxonomy" id="1324617"/>
    <lineage>
        <taxon>Bacteria</taxon>
        <taxon>Pseudomonadati</taxon>
        <taxon>Pseudomonadota</taxon>
        <taxon>Betaproteobacteria</taxon>
        <taxon>Burkholderiales</taxon>
        <taxon>Burkholderiaceae</taxon>
        <taxon>Paraburkholderia</taxon>
    </lineage>
</organism>
<keyword evidence="1" id="KW-0460">Magnesium</keyword>
<comment type="cofactor">
    <cofactor evidence="1">
        <name>Mg(2+)</name>
        <dbReference type="ChEBI" id="CHEBI:18420"/>
    </cofactor>
</comment>
<evidence type="ECO:0000259" key="2">
    <source>
        <dbReference type="Pfam" id="PF03453"/>
    </source>
</evidence>
<dbReference type="Proteomes" id="UP000674425">
    <property type="component" value="Unassembled WGS sequence"/>
</dbReference>
<protein>
    <recommendedName>
        <fullName evidence="1">Molybdopterin molybdenumtransferase</fullName>
        <ecNumber evidence="1">2.10.1.1</ecNumber>
    </recommendedName>
</protein>
<dbReference type="Pfam" id="PF03453">
    <property type="entry name" value="MoeA_N"/>
    <property type="match status" value="1"/>
</dbReference>
<name>A0ABN7NAB5_9BURK</name>
<dbReference type="InterPro" id="IPR005110">
    <property type="entry name" value="MoeA_linker/N"/>
</dbReference>
<dbReference type="InterPro" id="IPR038987">
    <property type="entry name" value="MoeA-like"/>
</dbReference>
<dbReference type="EC" id="2.10.1.1" evidence="1"/>
<dbReference type="Gene3D" id="3.90.105.10">
    <property type="entry name" value="Molybdopterin biosynthesis moea protein, domain 2"/>
    <property type="match status" value="1"/>
</dbReference>
<dbReference type="InterPro" id="IPR036135">
    <property type="entry name" value="MoeA_linker/N_sf"/>
</dbReference>
<evidence type="ECO:0000256" key="1">
    <source>
        <dbReference type="RuleBase" id="RU365090"/>
    </source>
</evidence>
<keyword evidence="1 3" id="KW-0808">Transferase</keyword>
<keyword evidence="1" id="KW-0501">Molybdenum cofactor biosynthesis</keyword>
<comment type="function">
    <text evidence="1">Catalyzes the insertion of molybdate into adenylated molybdopterin with the concomitant release of AMP.</text>
</comment>
<accession>A0ABN7NAB5</accession>
<keyword evidence="4" id="KW-1185">Reference proteome</keyword>
<dbReference type="Gene3D" id="3.40.980.10">
    <property type="entry name" value="MoaB/Mog-like domain"/>
    <property type="match status" value="1"/>
</dbReference>
<comment type="pathway">
    <text evidence="1">Cofactor biosynthesis; molybdopterin biosynthesis.</text>
</comment>
<dbReference type="InterPro" id="IPR036425">
    <property type="entry name" value="MoaB/Mog-like_dom_sf"/>
</dbReference>